<dbReference type="InterPro" id="IPR006102">
    <property type="entry name" value="Ig-like_GH2"/>
</dbReference>
<evidence type="ECO:0000313" key="13">
    <source>
        <dbReference type="EMBL" id="KAF9933584.1"/>
    </source>
</evidence>
<dbReference type="InterPro" id="IPR036156">
    <property type="entry name" value="Beta-gal/glucu_dom_sf"/>
</dbReference>
<dbReference type="InterPro" id="IPR050887">
    <property type="entry name" value="Beta-mannosidase_GH2"/>
</dbReference>
<reference evidence="13" key="1">
    <citation type="journal article" date="2020" name="Fungal Divers.">
        <title>Resolving the Mortierellaceae phylogeny through synthesis of multi-gene phylogenetics and phylogenomics.</title>
        <authorList>
            <person name="Vandepol N."/>
            <person name="Liber J."/>
            <person name="Desiro A."/>
            <person name="Na H."/>
            <person name="Kennedy M."/>
            <person name="Barry K."/>
            <person name="Grigoriev I.V."/>
            <person name="Miller A.N."/>
            <person name="O'Donnell K."/>
            <person name="Stajich J.E."/>
            <person name="Bonito G."/>
        </authorList>
    </citation>
    <scope>NUCLEOTIDE SEQUENCE</scope>
    <source>
        <strain evidence="13">MES-2147</strain>
    </source>
</reference>
<dbReference type="InterPro" id="IPR041625">
    <property type="entry name" value="Beta-mannosidase_Ig"/>
</dbReference>
<dbReference type="EMBL" id="JAAAHW010009952">
    <property type="protein sequence ID" value="KAF9933584.1"/>
    <property type="molecule type" value="Genomic_DNA"/>
</dbReference>
<keyword evidence="4" id="KW-0732">Signal</keyword>
<accession>A0A9P6LSI2</accession>
<dbReference type="GO" id="GO:0004567">
    <property type="term" value="F:beta-mannosidase activity"/>
    <property type="evidence" value="ECO:0007669"/>
    <property type="project" value="UniProtKB-EC"/>
</dbReference>
<evidence type="ECO:0000313" key="14">
    <source>
        <dbReference type="Proteomes" id="UP000749646"/>
    </source>
</evidence>
<dbReference type="PANTHER" id="PTHR43730:SF1">
    <property type="entry name" value="BETA-MANNOSIDASE"/>
    <property type="match status" value="1"/>
</dbReference>
<comment type="caution">
    <text evidence="13">The sequence shown here is derived from an EMBL/GenBank/DDBJ whole genome shotgun (WGS) entry which is preliminary data.</text>
</comment>
<dbReference type="Pfam" id="PF00703">
    <property type="entry name" value="Glyco_hydro_2"/>
    <property type="match status" value="1"/>
</dbReference>
<feature type="domain" description="Glycoside hydrolase family 2 immunoglobulin-like beta-sandwich" evidence="10">
    <location>
        <begin position="212"/>
        <end position="318"/>
    </location>
</feature>
<evidence type="ECO:0000259" key="10">
    <source>
        <dbReference type="Pfam" id="PF00703"/>
    </source>
</evidence>
<dbReference type="Gene3D" id="2.60.120.260">
    <property type="entry name" value="Galactose-binding domain-like"/>
    <property type="match status" value="1"/>
</dbReference>
<dbReference type="SUPFAM" id="SSF49303">
    <property type="entry name" value="beta-Galactosidase/glucuronidase domain"/>
    <property type="match status" value="2"/>
</dbReference>
<organism evidence="13 14">
    <name type="scientific">Modicella reniformis</name>
    <dbReference type="NCBI Taxonomy" id="1440133"/>
    <lineage>
        <taxon>Eukaryota</taxon>
        <taxon>Fungi</taxon>
        <taxon>Fungi incertae sedis</taxon>
        <taxon>Mucoromycota</taxon>
        <taxon>Mortierellomycotina</taxon>
        <taxon>Mortierellomycetes</taxon>
        <taxon>Mortierellales</taxon>
        <taxon>Mortierellaceae</taxon>
        <taxon>Modicella</taxon>
    </lineage>
</organism>
<keyword evidence="5" id="KW-0378">Hydrolase</keyword>
<sequence length="869" mass="99489">MADKSGIKVAKSRLMDLNGDWHLSNSDRSVQIVATVPGQAHVDLIQAKIIQDDPYYGTNYVKDSMRKLIADTWVFDREFVLQENLVYTTAALVCEGLDTIAKVTINGTEIGHTNNQFRRYLFDVSALLKTGVNMLRFEFEDAVKHSKAKADSYPYYVPDMFNMSAAQHGFPCRNFVRKEQCSFSWDWGPAFAPCGIWRPIYLTLDEQGILVKSWNLTISLDSDRDAWRVKLRVDLHSRREQELTVKYRFQEDLPTPEHHVSVNAGEAVVEQSFILGKSLVQEWWPRGYGNPCLYSLDVTLLNDNGLKVASHLFQCGFRTCELIQDPIVKGQPGDAFKFRVNGVDMFAKGTNWIPGHVFDRLMTMDMRRFACALYPADEAFLDNVRQEVSDQVKRLMVHPCIVLWSGNNENQEFMVKGWDDATIKNPYLFTVDYHKLYIETIMKTVHTLDTSRPFISTSPSAGLISNSPYTERYVLQDSERGLYGDVHFYDYKHNGLHIENYPNARFVSEYGAQSMPSFKTWRKISSIDDWHPLSPLSVHRNHHANGQNEMLAQIEYQWQLPMTLSKYFHSNPETVSDVPAKTRERLFDVFCYLTQCVQARSITSQTEHYIRGRSGVHHTMGALYWQLNDIWPAPTWSSVEYGGRWKTLHYYMRHAFDEILVSGYQPAGERSFHIHISNDRAVSVYGELRVRSFHFASGAFKTYPPIVFSVRSRVSQQVASIGNDFLGDGEIVLPQVLLAEAVILTEGQKEVFEMLPQTFPVRDAFPLDCLQHDPKIVIKSFEVLGSASEANYLVRIVLQSSATAGLVWLEWTRDEIEGYFGDNSFWLHPEEPREIAFYGKGEKGALDIRDGDLQIKSLFDVCSVACSFS</sequence>
<evidence type="ECO:0000256" key="2">
    <source>
        <dbReference type="ARBA" id="ARBA00004371"/>
    </source>
</evidence>
<evidence type="ECO:0000256" key="3">
    <source>
        <dbReference type="ARBA" id="ARBA00012754"/>
    </source>
</evidence>
<dbReference type="GO" id="GO:0006516">
    <property type="term" value="P:glycoprotein catabolic process"/>
    <property type="evidence" value="ECO:0007669"/>
    <property type="project" value="TreeGrafter"/>
</dbReference>
<name>A0A9P6LSI2_9FUNG</name>
<dbReference type="FunFam" id="2.60.120.260:FF:000060">
    <property type="entry name" value="Probable beta-mannosidase"/>
    <property type="match status" value="1"/>
</dbReference>
<dbReference type="EC" id="3.2.1.25" evidence="3"/>
<feature type="domain" description="Beta-mannosidase-like galactose-binding" evidence="12">
    <location>
        <begin position="21"/>
        <end position="198"/>
    </location>
</feature>
<evidence type="ECO:0000259" key="11">
    <source>
        <dbReference type="Pfam" id="PF17753"/>
    </source>
</evidence>
<keyword evidence="14" id="KW-1185">Reference proteome</keyword>
<protein>
    <recommendedName>
        <fullName evidence="3">beta-mannosidase</fullName>
        <ecNumber evidence="3">3.2.1.25</ecNumber>
    </recommendedName>
    <alternativeName>
        <fullName evidence="9">Mannanase</fullName>
    </alternativeName>
</protein>
<keyword evidence="8" id="KW-0326">Glycosidase</keyword>
<comment type="catalytic activity">
    <reaction evidence="1">
        <text>Hydrolysis of terminal, non-reducing beta-D-mannose residues in beta-D-mannosides.</text>
        <dbReference type="EC" id="3.2.1.25"/>
    </reaction>
</comment>
<dbReference type="SUPFAM" id="SSF51445">
    <property type="entry name" value="(Trans)glycosidases"/>
    <property type="match status" value="1"/>
</dbReference>
<evidence type="ECO:0000259" key="12">
    <source>
        <dbReference type="Pfam" id="PF22666"/>
    </source>
</evidence>
<proteinExistence type="predicted"/>
<dbReference type="OrthoDB" id="2866996at2759"/>
<evidence type="ECO:0000256" key="8">
    <source>
        <dbReference type="ARBA" id="ARBA00023295"/>
    </source>
</evidence>
<keyword evidence="6" id="KW-0325">Glycoprotein</keyword>
<dbReference type="GO" id="GO:0005975">
    <property type="term" value="P:carbohydrate metabolic process"/>
    <property type="evidence" value="ECO:0007669"/>
    <property type="project" value="InterPro"/>
</dbReference>
<dbReference type="InterPro" id="IPR013783">
    <property type="entry name" value="Ig-like_fold"/>
</dbReference>
<dbReference type="InterPro" id="IPR054593">
    <property type="entry name" value="Beta-mannosidase-like_N2"/>
</dbReference>
<feature type="domain" description="Beta-mannosidase Ig-fold" evidence="11">
    <location>
        <begin position="794"/>
        <end position="860"/>
    </location>
</feature>
<evidence type="ECO:0000256" key="7">
    <source>
        <dbReference type="ARBA" id="ARBA00023228"/>
    </source>
</evidence>
<dbReference type="PANTHER" id="PTHR43730">
    <property type="entry name" value="BETA-MANNOSIDASE"/>
    <property type="match status" value="1"/>
</dbReference>
<dbReference type="Pfam" id="PF22666">
    <property type="entry name" value="Glyco_hydro_2_N2"/>
    <property type="match status" value="1"/>
</dbReference>
<evidence type="ECO:0000256" key="1">
    <source>
        <dbReference type="ARBA" id="ARBA00000829"/>
    </source>
</evidence>
<evidence type="ECO:0000256" key="4">
    <source>
        <dbReference type="ARBA" id="ARBA00022729"/>
    </source>
</evidence>
<evidence type="ECO:0000256" key="9">
    <source>
        <dbReference type="ARBA" id="ARBA00033445"/>
    </source>
</evidence>
<dbReference type="InterPro" id="IPR008979">
    <property type="entry name" value="Galactose-bd-like_sf"/>
</dbReference>
<dbReference type="Gene3D" id="3.20.20.80">
    <property type="entry name" value="Glycosidases"/>
    <property type="match status" value="2"/>
</dbReference>
<gene>
    <name evidence="13" type="ORF">BGZ65_004059</name>
</gene>
<dbReference type="Proteomes" id="UP000749646">
    <property type="component" value="Unassembled WGS sequence"/>
</dbReference>
<dbReference type="AlphaFoldDB" id="A0A9P6LSI2"/>
<dbReference type="Gene3D" id="2.60.40.10">
    <property type="entry name" value="Immunoglobulins"/>
    <property type="match status" value="2"/>
</dbReference>
<dbReference type="SUPFAM" id="SSF49785">
    <property type="entry name" value="Galactose-binding domain-like"/>
    <property type="match status" value="1"/>
</dbReference>
<dbReference type="InterPro" id="IPR017853">
    <property type="entry name" value="GH"/>
</dbReference>
<dbReference type="Pfam" id="PF17753">
    <property type="entry name" value="Ig_mannosidase"/>
    <property type="match status" value="1"/>
</dbReference>
<evidence type="ECO:0000256" key="5">
    <source>
        <dbReference type="ARBA" id="ARBA00022801"/>
    </source>
</evidence>
<evidence type="ECO:0000256" key="6">
    <source>
        <dbReference type="ARBA" id="ARBA00023180"/>
    </source>
</evidence>
<comment type="subcellular location">
    <subcellularLocation>
        <location evidence="2">Lysosome</location>
    </subcellularLocation>
</comment>
<keyword evidence="7" id="KW-0458">Lysosome</keyword>